<comment type="function">
    <text evidence="1">Zinc chaperone that directly transfers zinc cofactor to target proteins, thereby activating them. Zinc is transferred from the CXCC motif in the GTPase domain to the zinc binding site in target proteins in a process requiring GTP hydrolysis.</text>
</comment>
<evidence type="ECO:0000259" key="2">
    <source>
        <dbReference type="Pfam" id="PF02492"/>
    </source>
</evidence>
<dbReference type="AlphaFoldDB" id="A0A1H2HPL7"/>
<organism evidence="4 5">
    <name type="scientific">Halopseudomonas salegens</name>
    <dbReference type="NCBI Taxonomy" id="1434072"/>
    <lineage>
        <taxon>Bacteria</taxon>
        <taxon>Pseudomonadati</taxon>
        <taxon>Pseudomonadota</taxon>
        <taxon>Gammaproteobacteria</taxon>
        <taxon>Pseudomonadales</taxon>
        <taxon>Pseudomonadaceae</taxon>
        <taxon>Halopseudomonas</taxon>
    </lineage>
</organism>
<dbReference type="SUPFAM" id="SSF52540">
    <property type="entry name" value="P-loop containing nucleoside triphosphate hydrolases"/>
    <property type="match status" value="1"/>
</dbReference>
<dbReference type="Gene3D" id="3.40.50.300">
    <property type="entry name" value="P-loop containing nucleotide triphosphate hydrolases"/>
    <property type="match status" value="1"/>
</dbReference>
<feature type="domain" description="CobW C-terminal" evidence="3">
    <location>
        <begin position="243"/>
        <end position="323"/>
    </location>
</feature>
<dbReference type="PANTHER" id="PTHR13748:SF46">
    <property type="entry name" value="ZINC CHAPERONE YEIR"/>
    <property type="match status" value="1"/>
</dbReference>
<dbReference type="Pfam" id="PF02492">
    <property type="entry name" value="cobW"/>
    <property type="match status" value="1"/>
</dbReference>
<gene>
    <name evidence="4" type="ORF">SAMN05216210_3202</name>
</gene>
<dbReference type="InterPro" id="IPR003495">
    <property type="entry name" value="CobW/HypB/UreG_nucleotide-bd"/>
</dbReference>
<sequence length="327" mass="36331">MEPTKLSNIPTHLIAGPLGAGKTTLLQNLLRQRPEGERWAILINEFGQLGLDAALLAPDTRDGVSLAEIPGGCLCCVNGLPFQVGLQRLLRRSQPQRLLIETSGLGHPAALLQQLEAEPWTGVLAMQPMIMVLDAQAMSKGQALPDSQQAALPLAGCLLMNKSAHLTQRQRQQLAAQLPQVPWHWTEQAGIDWFRLPGSDSSLEPQPLARVNAANDISMGVLWRSRDEIHSHQQSQADRHSLSWRLHPQQALDLQQLERWLSRSPWLRAKAMVRLAAGWYSLNALPDHALAWNPAAEAREQRIELIFAELQDQEQLTTTLRQTLITG</sequence>
<dbReference type="RefSeq" id="WP_092388877.1">
    <property type="nucleotide sequence ID" value="NZ_LT629787.1"/>
</dbReference>
<dbReference type="GO" id="GO:0005737">
    <property type="term" value="C:cytoplasm"/>
    <property type="evidence" value="ECO:0007669"/>
    <property type="project" value="TreeGrafter"/>
</dbReference>
<dbReference type="InterPro" id="IPR011629">
    <property type="entry name" value="CobW-like_C"/>
</dbReference>
<dbReference type="EMBL" id="LT629787">
    <property type="protein sequence ID" value="SDU33696.1"/>
    <property type="molecule type" value="Genomic_DNA"/>
</dbReference>
<keyword evidence="5" id="KW-1185">Reference proteome</keyword>
<evidence type="ECO:0000259" key="3">
    <source>
        <dbReference type="Pfam" id="PF07683"/>
    </source>
</evidence>
<proteinExistence type="predicted"/>
<accession>A0A1H2HPL7</accession>
<evidence type="ECO:0000313" key="4">
    <source>
        <dbReference type="EMBL" id="SDU33696.1"/>
    </source>
</evidence>
<dbReference type="InterPro" id="IPR027417">
    <property type="entry name" value="P-loop_NTPase"/>
</dbReference>
<name>A0A1H2HPL7_9GAMM</name>
<dbReference type="Pfam" id="PF07683">
    <property type="entry name" value="CobW_C"/>
    <property type="match status" value="1"/>
</dbReference>
<dbReference type="OrthoDB" id="9808822at2"/>
<feature type="domain" description="CobW/HypB/UreG nucleotide-binding" evidence="2">
    <location>
        <begin position="10"/>
        <end position="178"/>
    </location>
</feature>
<dbReference type="STRING" id="1434072.SAMN05216210_3202"/>
<evidence type="ECO:0000313" key="5">
    <source>
        <dbReference type="Proteomes" id="UP000243924"/>
    </source>
</evidence>
<reference evidence="5" key="1">
    <citation type="submission" date="2016-10" db="EMBL/GenBank/DDBJ databases">
        <authorList>
            <person name="Varghese N."/>
            <person name="Submissions S."/>
        </authorList>
    </citation>
    <scope>NUCLEOTIDE SEQUENCE [LARGE SCALE GENOMIC DNA]</scope>
    <source>
        <strain evidence="5">CECT 8338</strain>
    </source>
</reference>
<dbReference type="InterPro" id="IPR051316">
    <property type="entry name" value="Zinc-reg_GTPase_activator"/>
</dbReference>
<dbReference type="Proteomes" id="UP000243924">
    <property type="component" value="Chromosome I"/>
</dbReference>
<dbReference type="PANTHER" id="PTHR13748">
    <property type="entry name" value="COBW-RELATED"/>
    <property type="match status" value="1"/>
</dbReference>
<protein>
    <submittedName>
        <fullName evidence="4">GTPase, G3E family</fullName>
    </submittedName>
</protein>
<evidence type="ECO:0000256" key="1">
    <source>
        <dbReference type="ARBA" id="ARBA00045658"/>
    </source>
</evidence>